<dbReference type="EMBL" id="PZJH01000002">
    <property type="protein sequence ID" value="RAK45180.1"/>
    <property type="molecule type" value="Genomic_DNA"/>
</dbReference>
<sequence length="316" mass="36119">MKVISTIDLKELIDELREQYPEHQFIQREGFDRLTDEDIQTMEVIITYDSKLNETIINKAKNLKWIAWYAAGVNKLPLPLINDKGITLTNARGVHKIQISEYIFSYIMTDYKNVIPYYELQQEKGYKTKIRHKELFEQTITFIGTGEIPQYAAHIAKAFGMKVIGLNTDGRGIAGFNEVYAINDREKAFAQSDIIVNVLPETEKTIDLLAIEDFQAMGEDALFINVGRGTITKEEVLIKALQDKVIRKACLDVYYNEPLEPTNPLYALDNVIMTPHITGNSVHYNRRATEIFKKNLSVGIENKADFVNKVDVSKGY</sequence>
<name>A0A327ZS58_9STAP</name>
<dbReference type="Proteomes" id="UP000249808">
    <property type="component" value="Unassembled WGS sequence"/>
</dbReference>
<dbReference type="Gene3D" id="3.40.50.720">
    <property type="entry name" value="NAD(P)-binding Rossmann-like Domain"/>
    <property type="match status" value="2"/>
</dbReference>
<evidence type="ECO:0000256" key="2">
    <source>
        <dbReference type="ARBA" id="ARBA00023027"/>
    </source>
</evidence>
<keyword evidence="2" id="KW-0520">NAD</keyword>
<dbReference type="PANTHER" id="PTHR43333">
    <property type="entry name" value="2-HACID_DH_C DOMAIN-CONTAINING PROTEIN"/>
    <property type="match status" value="1"/>
</dbReference>
<dbReference type="SUPFAM" id="SSF51735">
    <property type="entry name" value="NAD(P)-binding Rossmann-fold domains"/>
    <property type="match status" value="1"/>
</dbReference>
<organism evidence="4 5">
    <name type="scientific">Macrococcus epidermidis</name>
    <dbReference type="NCBI Taxonomy" id="1902580"/>
    <lineage>
        <taxon>Bacteria</taxon>
        <taxon>Bacillati</taxon>
        <taxon>Bacillota</taxon>
        <taxon>Bacilli</taxon>
        <taxon>Bacillales</taxon>
        <taxon>Staphylococcaceae</taxon>
        <taxon>Macrococcus</taxon>
    </lineage>
</organism>
<dbReference type="InterPro" id="IPR036291">
    <property type="entry name" value="NAD(P)-bd_dom_sf"/>
</dbReference>
<keyword evidence="5" id="KW-1185">Reference proteome</keyword>
<gene>
    <name evidence="4" type="ORF">BHU61_07680</name>
</gene>
<dbReference type="CDD" id="cd12155">
    <property type="entry name" value="PGDH_1"/>
    <property type="match status" value="1"/>
</dbReference>
<accession>A0A327ZS58</accession>
<dbReference type="RefSeq" id="WP_111715900.1">
    <property type="nucleotide sequence ID" value="NZ_CP073819.1"/>
</dbReference>
<keyword evidence="1" id="KW-0560">Oxidoreductase</keyword>
<dbReference type="GO" id="GO:0051287">
    <property type="term" value="F:NAD binding"/>
    <property type="evidence" value="ECO:0007669"/>
    <property type="project" value="InterPro"/>
</dbReference>
<dbReference type="PANTHER" id="PTHR43333:SF1">
    <property type="entry name" value="D-ISOMER SPECIFIC 2-HYDROXYACID DEHYDROGENASE NAD-BINDING DOMAIN-CONTAINING PROTEIN"/>
    <property type="match status" value="1"/>
</dbReference>
<evidence type="ECO:0000313" key="4">
    <source>
        <dbReference type="EMBL" id="RAK45180.1"/>
    </source>
</evidence>
<dbReference type="AlphaFoldDB" id="A0A327ZS58"/>
<reference evidence="4 5" key="1">
    <citation type="journal article" date="2018" name="Front. Microbiol.">
        <title>Description and Comparative Genomics of Macrococcus caseolyticus subsp. hominis subsp. nov., Macrococcus goetzii sp. nov., Macrococcus epidermidis sp. nov., and Macrococcus bohemicus sp. nov., Novel Macrococci From Human Clinical Material With Virulence Potential and Suspected Uptake of Foreign DNA by Natural Transformation.</title>
        <authorList>
            <person name="Maslanova I."/>
            <person name="Wertheimer Z."/>
            <person name="Sedlacek I."/>
            <person name="Svec P."/>
            <person name="Indrakova A."/>
            <person name="Kovarovic V."/>
            <person name="Schumann P."/>
            <person name="Sproer C."/>
            <person name="Kralova S."/>
            <person name="Sedo O."/>
            <person name="Kristofova L."/>
            <person name="Vrbovska V."/>
            <person name="Fuzik T."/>
            <person name="Petras P."/>
            <person name="Zdrahal Z."/>
            <person name="Ruzickova V."/>
            <person name="Doskar J."/>
            <person name="Pantucek R."/>
        </authorList>
    </citation>
    <scope>NUCLEOTIDE SEQUENCE [LARGE SCALE GENOMIC DNA]</scope>
    <source>
        <strain evidence="4 5">01/688</strain>
    </source>
</reference>
<feature type="domain" description="D-isomer specific 2-hydroxyacid dehydrogenase NAD-binding" evidence="3">
    <location>
        <begin position="105"/>
        <end position="277"/>
    </location>
</feature>
<evidence type="ECO:0000313" key="5">
    <source>
        <dbReference type="Proteomes" id="UP000249808"/>
    </source>
</evidence>
<evidence type="ECO:0000259" key="3">
    <source>
        <dbReference type="Pfam" id="PF02826"/>
    </source>
</evidence>
<dbReference type="InterPro" id="IPR006140">
    <property type="entry name" value="D-isomer_DH_NAD-bd"/>
</dbReference>
<comment type="caution">
    <text evidence="4">The sequence shown here is derived from an EMBL/GenBank/DDBJ whole genome shotgun (WGS) entry which is preliminary data.</text>
</comment>
<dbReference type="SUPFAM" id="SSF52283">
    <property type="entry name" value="Formate/glycerate dehydrogenase catalytic domain-like"/>
    <property type="match status" value="1"/>
</dbReference>
<proteinExistence type="predicted"/>
<dbReference type="Pfam" id="PF02826">
    <property type="entry name" value="2-Hacid_dh_C"/>
    <property type="match status" value="1"/>
</dbReference>
<evidence type="ECO:0000256" key="1">
    <source>
        <dbReference type="ARBA" id="ARBA00023002"/>
    </source>
</evidence>
<protein>
    <submittedName>
        <fullName evidence="4">Hydroxyacid dehydrogenase</fullName>
    </submittedName>
</protein>
<dbReference type="GO" id="GO:0016616">
    <property type="term" value="F:oxidoreductase activity, acting on the CH-OH group of donors, NAD or NADP as acceptor"/>
    <property type="evidence" value="ECO:0007669"/>
    <property type="project" value="InterPro"/>
</dbReference>